<keyword evidence="3" id="KW-1185">Reference proteome</keyword>
<protein>
    <submittedName>
        <fullName evidence="2">ABC transporter substrate-binding protein</fullName>
    </submittedName>
</protein>
<dbReference type="EMBL" id="BSDT01000001">
    <property type="protein sequence ID" value="GLI43027.1"/>
    <property type="molecule type" value="Genomic_DNA"/>
</dbReference>
<evidence type="ECO:0000256" key="1">
    <source>
        <dbReference type="SAM" id="SignalP"/>
    </source>
</evidence>
<dbReference type="SUPFAM" id="SSF53850">
    <property type="entry name" value="Periplasmic binding protein-like II"/>
    <property type="match status" value="1"/>
</dbReference>
<dbReference type="Proteomes" id="UP001144313">
    <property type="component" value="Unassembled WGS sequence"/>
</dbReference>
<evidence type="ECO:0000313" key="3">
    <source>
        <dbReference type="Proteomes" id="UP001144313"/>
    </source>
</evidence>
<gene>
    <name evidence="2" type="ORF">GALLR39Z86_28770</name>
</gene>
<sequence>MLSTKTRRRTGAAALAAALTATALAGCSTGGGSDDANVLTVATNGGDAMKAVIAAFEEANPGVTVEVRDSPENYQQVTATQLTGGTAPDVIQVFPGTGNNVSVKIAGDKGFLLDVSDADWADTVPESSRDLLTTDDGALVAVPMTFSSIGGIYNQGALDELGLTAPATWTEVLQFCTDAAEAGKVAYGLGLSDTWTTQLIPYALTATLVYAEDPDFAQHQVEGTATFADSPWQTALEQYVEMNDAGCFNESPNGTPYSEVQDAVRSGDTLATVSVAAENSTIAAGGPEGLELTYAAFPATDDPADTFLSATTGPSFAVNAATDKTDLAKEFLAFLAEPETQIAYADRYGDTAALPGDMAQDSAVAQLVTGYVNEGRVASWPDQLWPSTTVQPALFDGVQAVFSGQSTPADVLATMDQAFHE</sequence>
<dbReference type="PANTHER" id="PTHR43649:SF30">
    <property type="entry name" value="ABC TRANSPORTER SUBSTRATE-BINDING PROTEIN"/>
    <property type="match status" value="1"/>
</dbReference>
<keyword evidence="1" id="KW-0732">Signal</keyword>
<proteinExistence type="predicted"/>
<dbReference type="Pfam" id="PF01547">
    <property type="entry name" value="SBP_bac_1"/>
    <property type="match status" value="1"/>
</dbReference>
<name>A0A9W6GA05_9ACTN</name>
<dbReference type="InterPro" id="IPR006059">
    <property type="entry name" value="SBP"/>
</dbReference>
<evidence type="ECO:0000313" key="2">
    <source>
        <dbReference type="EMBL" id="GLI43027.1"/>
    </source>
</evidence>
<accession>A0A9W6GA05</accession>
<reference evidence="2" key="1">
    <citation type="submission" date="2022-12" db="EMBL/GenBank/DDBJ databases">
        <title>Reference genome sequencing for broad-spectrum identification of bacterial and archaeal isolates by mass spectrometry.</title>
        <authorList>
            <person name="Sekiguchi Y."/>
            <person name="Tourlousse D.M."/>
        </authorList>
    </citation>
    <scope>NUCLEOTIDE SEQUENCE</scope>
    <source>
        <strain evidence="2">LLR39Z86</strain>
    </source>
</reference>
<feature type="chain" id="PRO_5040956134" evidence="1">
    <location>
        <begin position="26"/>
        <end position="421"/>
    </location>
</feature>
<dbReference type="AlphaFoldDB" id="A0A9W6GA05"/>
<organism evidence="2 3">
    <name type="scientific">Glycomyces algeriensis</name>
    <dbReference type="NCBI Taxonomy" id="256037"/>
    <lineage>
        <taxon>Bacteria</taxon>
        <taxon>Bacillati</taxon>
        <taxon>Actinomycetota</taxon>
        <taxon>Actinomycetes</taxon>
        <taxon>Glycomycetales</taxon>
        <taxon>Glycomycetaceae</taxon>
        <taxon>Glycomyces</taxon>
    </lineage>
</organism>
<dbReference type="RefSeq" id="WP_270113357.1">
    <property type="nucleotide sequence ID" value="NZ_BAAAOL010000017.1"/>
</dbReference>
<dbReference type="InterPro" id="IPR050490">
    <property type="entry name" value="Bact_solute-bd_prot1"/>
</dbReference>
<dbReference type="PANTHER" id="PTHR43649">
    <property type="entry name" value="ARABINOSE-BINDING PROTEIN-RELATED"/>
    <property type="match status" value="1"/>
</dbReference>
<dbReference type="Gene3D" id="3.40.190.10">
    <property type="entry name" value="Periplasmic binding protein-like II"/>
    <property type="match status" value="2"/>
</dbReference>
<comment type="caution">
    <text evidence="2">The sequence shown here is derived from an EMBL/GenBank/DDBJ whole genome shotgun (WGS) entry which is preliminary data.</text>
</comment>
<dbReference type="PROSITE" id="PS51257">
    <property type="entry name" value="PROKAR_LIPOPROTEIN"/>
    <property type="match status" value="1"/>
</dbReference>
<feature type="signal peptide" evidence="1">
    <location>
        <begin position="1"/>
        <end position="25"/>
    </location>
</feature>